<keyword evidence="1" id="KW-0812">Transmembrane</keyword>
<name>A0A2P2Q4W1_RHIMU</name>
<evidence type="ECO:0000313" key="2">
    <source>
        <dbReference type="EMBL" id="MBX62005.1"/>
    </source>
</evidence>
<accession>A0A2P2Q4W1</accession>
<sequence length="45" mass="4725">MTLMSVGGRTRMGLPSLSLDSLVLLNISGLKIALISFVALGFPFS</sequence>
<protein>
    <submittedName>
        <fullName evidence="2">Uncharacterized protein</fullName>
    </submittedName>
</protein>
<keyword evidence="1" id="KW-1133">Transmembrane helix</keyword>
<proteinExistence type="predicted"/>
<dbReference type="EMBL" id="GGEC01081521">
    <property type="protein sequence ID" value="MBX62005.1"/>
    <property type="molecule type" value="Transcribed_RNA"/>
</dbReference>
<evidence type="ECO:0000256" key="1">
    <source>
        <dbReference type="SAM" id="Phobius"/>
    </source>
</evidence>
<reference evidence="2" key="1">
    <citation type="submission" date="2018-02" db="EMBL/GenBank/DDBJ databases">
        <title>Rhizophora mucronata_Transcriptome.</title>
        <authorList>
            <person name="Meera S.P."/>
            <person name="Sreeshan A."/>
            <person name="Augustine A."/>
        </authorList>
    </citation>
    <scope>NUCLEOTIDE SEQUENCE</scope>
    <source>
        <tissue evidence="2">Leaf</tissue>
    </source>
</reference>
<keyword evidence="1" id="KW-0472">Membrane</keyword>
<organism evidence="2">
    <name type="scientific">Rhizophora mucronata</name>
    <name type="common">Asiatic mangrove</name>
    <dbReference type="NCBI Taxonomy" id="61149"/>
    <lineage>
        <taxon>Eukaryota</taxon>
        <taxon>Viridiplantae</taxon>
        <taxon>Streptophyta</taxon>
        <taxon>Embryophyta</taxon>
        <taxon>Tracheophyta</taxon>
        <taxon>Spermatophyta</taxon>
        <taxon>Magnoliopsida</taxon>
        <taxon>eudicotyledons</taxon>
        <taxon>Gunneridae</taxon>
        <taxon>Pentapetalae</taxon>
        <taxon>rosids</taxon>
        <taxon>fabids</taxon>
        <taxon>Malpighiales</taxon>
        <taxon>Rhizophoraceae</taxon>
        <taxon>Rhizophora</taxon>
    </lineage>
</organism>
<feature type="transmembrane region" description="Helical" evidence="1">
    <location>
        <begin position="21"/>
        <end position="42"/>
    </location>
</feature>
<dbReference type="AlphaFoldDB" id="A0A2P2Q4W1"/>